<evidence type="ECO:0000313" key="2">
    <source>
        <dbReference type="Proteomes" id="UP001149140"/>
    </source>
</evidence>
<organism evidence="1 2">
    <name type="scientific">Solirubrobacter ginsenosidimutans</name>
    <dbReference type="NCBI Taxonomy" id="490573"/>
    <lineage>
        <taxon>Bacteria</taxon>
        <taxon>Bacillati</taxon>
        <taxon>Actinomycetota</taxon>
        <taxon>Thermoleophilia</taxon>
        <taxon>Solirubrobacterales</taxon>
        <taxon>Solirubrobacteraceae</taxon>
        <taxon>Solirubrobacter</taxon>
    </lineage>
</organism>
<dbReference type="EMBL" id="JAPDOD010000046">
    <property type="protein sequence ID" value="MDA0165363.1"/>
    <property type="molecule type" value="Genomic_DNA"/>
</dbReference>
<dbReference type="AlphaFoldDB" id="A0A9X3N1J0"/>
<keyword evidence="2" id="KW-1185">Reference proteome</keyword>
<comment type="caution">
    <text evidence="1">The sequence shown here is derived from an EMBL/GenBank/DDBJ whole genome shotgun (WGS) entry which is preliminary data.</text>
</comment>
<proteinExistence type="predicted"/>
<accession>A0A9X3N1J0</accession>
<gene>
    <name evidence="1" type="ORF">OM076_34155</name>
</gene>
<sequence length="118" mass="13765">MIRRTEQERAALTRAKATLDQLDFYPKPVKIDHVRILHVPWLFKLPWFNRFDGYEMGPLILLKHPLSDTSPSLIAHELCHVWQDQDHRLKMWWSYVRGGYANNPHEVEARHAGAAAAA</sequence>
<name>A0A9X3N1J0_9ACTN</name>
<evidence type="ECO:0000313" key="1">
    <source>
        <dbReference type="EMBL" id="MDA0165363.1"/>
    </source>
</evidence>
<dbReference type="RefSeq" id="WP_270044621.1">
    <property type="nucleotide sequence ID" value="NZ_JAPDOD010000046.1"/>
</dbReference>
<reference evidence="1" key="1">
    <citation type="submission" date="2022-10" db="EMBL/GenBank/DDBJ databases">
        <title>The WGS of Solirubrobacter ginsenosidimutans DSM 21036.</title>
        <authorList>
            <person name="Jiang Z."/>
        </authorList>
    </citation>
    <scope>NUCLEOTIDE SEQUENCE</scope>
    <source>
        <strain evidence="1">DSM 21036</strain>
    </source>
</reference>
<protein>
    <submittedName>
        <fullName evidence="1">Uncharacterized protein</fullName>
    </submittedName>
</protein>
<dbReference type="Proteomes" id="UP001149140">
    <property type="component" value="Unassembled WGS sequence"/>
</dbReference>